<dbReference type="EC" id="2.3.1.234" evidence="3"/>
<dbReference type="PATRIC" id="fig|42256.3.peg.699"/>
<dbReference type="GO" id="GO:0002949">
    <property type="term" value="P:tRNA threonylcarbamoyladenosine modification"/>
    <property type="evidence" value="ECO:0007669"/>
    <property type="project" value="InterPro"/>
</dbReference>
<keyword evidence="3" id="KW-0808">Transferase</keyword>
<dbReference type="SUPFAM" id="SSF53067">
    <property type="entry name" value="Actin-like ATPase domain"/>
    <property type="match status" value="2"/>
</dbReference>
<dbReference type="HOGENOM" id="CLU_064886_3_0_11"/>
<name>A0A023X1T7_RUBRA</name>
<reference evidence="2 4" key="1">
    <citation type="submission" date="2014-03" db="EMBL/GenBank/DDBJ databases">
        <title>Complete genome sequence of the Radio-Resistant Rubrobacter radiotolerans RSPS-4.</title>
        <authorList>
            <person name="Egas C.C."/>
            <person name="Barroso C.C."/>
            <person name="Froufe H.J.C."/>
            <person name="Pacheco J.J."/>
            <person name="Albuquerque L.L."/>
            <person name="da Costa M.M.S."/>
        </authorList>
    </citation>
    <scope>NUCLEOTIDE SEQUENCE [LARGE SCALE GENOMIC DNA]</scope>
    <source>
        <strain evidence="2 4">RSPS-4</strain>
    </source>
</reference>
<feature type="domain" description="Gcp-like" evidence="1">
    <location>
        <begin position="43"/>
        <end position="133"/>
    </location>
</feature>
<dbReference type="STRING" id="42256.RradSPS_0687"/>
<keyword evidence="3" id="KW-0012">Acyltransferase</keyword>
<evidence type="ECO:0000313" key="4">
    <source>
        <dbReference type="Proteomes" id="UP000025229"/>
    </source>
</evidence>
<dbReference type="Proteomes" id="UP000025229">
    <property type="component" value="Chromosome"/>
</dbReference>
<reference evidence="3" key="2">
    <citation type="submission" date="2023-11" db="EMBL/GenBank/DDBJ databases">
        <title>MicrobeMod: A computational toolkit for identifying prokaryotic methylation and restriction-modification with nanopore sequencing.</title>
        <authorList>
            <person name="Crits-Christoph A."/>
            <person name="Kang S.C."/>
            <person name="Lee H."/>
            <person name="Ostrov N."/>
        </authorList>
    </citation>
    <scope>NUCLEOTIDE SEQUENCE</scope>
    <source>
        <strain evidence="3">ATCC 51242</strain>
    </source>
</reference>
<evidence type="ECO:0000259" key="1">
    <source>
        <dbReference type="Pfam" id="PF00814"/>
    </source>
</evidence>
<accession>A0A023X1T7</accession>
<dbReference type="InterPro" id="IPR043129">
    <property type="entry name" value="ATPase_NBD"/>
</dbReference>
<evidence type="ECO:0000313" key="3">
    <source>
        <dbReference type="EMBL" id="MDX5893383.1"/>
    </source>
</evidence>
<keyword evidence="4" id="KW-1185">Reference proteome</keyword>
<proteinExistence type="predicted"/>
<dbReference type="AlphaFoldDB" id="A0A023X1T7"/>
<dbReference type="Proteomes" id="UP001281130">
    <property type="component" value="Unassembled WGS sequence"/>
</dbReference>
<dbReference type="KEGG" id="rrd:RradSPS_0687"/>
<dbReference type="EMBL" id="CP007514">
    <property type="protein sequence ID" value="AHY45970.1"/>
    <property type="molecule type" value="Genomic_DNA"/>
</dbReference>
<dbReference type="RefSeq" id="WP_038680734.1">
    <property type="nucleotide sequence ID" value="NZ_CP007514.1"/>
</dbReference>
<dbReference type="InterPro" id="IPR022496">
    <property type="entry name" value="T6A_TsaB"/>
</dbReference>
<gene>
    <name evidence="3" type="primary">tsaB</name>
    <name evidence="2" type="ORF">RradSPS_0687</name>
    <name evidence="3" type="ORF">SIL72_05000</name>
</gene>
<dbReference type="InterPro" id="IPR000905">
    <property type="entry name" value="Gcp-like_dom"/>
</dbReference>
<dbReference type="Pfam" id="PF00814">
    <property type="entry name" value="TsaD"/>
    <property type="match status" value="1"/>
</dbReference>
<dbReference type="NCBIfam" id="TIGR03725">
    <property type="entry name" value="T6A_YeaZ"/>
    <property type="match status" value="1"/>
</dbReference>
<dbReference type="GO" id="GO:0061711">
    <property type="term" value="F:tRNA N(6)-L-threonylcarbamoyladenine synthase activity"/>
    <property type="evidence" value="ECO:0007669"/>
    <property type="project" value="UniProtKB-EC"/>
</dbReference>
<protein>
    <submittedName>
        <fullName evidence="3">tRNA (Adenosine(37)-N6)-threonylcarbamoyltransferase complex dimerization subunit type 1 TsaB</fullName>
        <ecNumber evidence="3">2.3.1.234</ecNumber>
    </submittedName>
    <submittedName>
        <fullName evidence="2">tRNA threonylcarbamoyl adenosine modification protein YeaZ</fullName>
    </submittedName>
</protein>
<dbReference type="EMBL" id="JAWXXX010000001">
    <property type="protein sequence ID" value="MDX5893383.1"/>
    <property type="molecule type" value="Genomic_DNA"/>
</dbReference>
<dbReference type="eggNOG" id="COG1214">
    <property type="taxonomic scope" value="Bacteria"/>
</dbReference>
<sequence>MLVLALEASTPVVSAALARVERDGDEERRDLLAEVVLAGAGTSEGLLPAVEAALSLSGREFSEVEGIVVGLGPGTFTGIRIAAATARSLAFGSDGSVALMRGSTLAALAAPALAVRREVLAVLDARRGEVFARSFLRGEGLEVAEESILCARPEELVADLASASGEPLLVGDGAVRYRDELSDLGEIPPDDSPLHRATAGGLVLSASLESVPPERVIPVYVREPDAEVRRDLNPWLRR</sequence>
<dbReference type="Gene3D" id="3.30.420.40">
    <property type="match status" value="2"/>
</dbReference>
<evidence type="ECO:0000313" key="2">
    <source>
        <dbReference type="EMBL" id="AHY45970.1"/>
    </source>
</evidence>
<organism evidence="2 4">
    <name type="scientific">Rubrobacter radiotolerans</name>
    <name type="common">Arthrobacter radiotolerans</name>
    <dbReference type="NCBI Taxonomy" id="42256"/>
    <lineage>
        <taxon>Bacteria</taxon>
        <taxon>Bacillati</taxon>
        <taxon>Actinomycetota</taxon>
        <taxon>Rubrobacteria</taxon>
        <taxon>Rubrobacterales</taxon>
        <taxon>Rubrobacteraceae</taxon>
        <taxon>Rubrobacter</taxon>
    </lineage>
</organism>